<proteinExistence type="predicted"/>
<sequence length="121" mass="14951">MDYKFHFYAWWLDDAYTLESNDEIRIETQDYFSKIIQDEWIQRKFPDLKFTDGQKRWYQKKLEEQKEDMQREYPSFPKEAFDLAIKGAYYEKELSIARTQNRVAKVMYDERLPVNTHWDIG</sequence>
<name>X0WSJ9_9ZZZZ</name>
<comment type="caution">
    <text evidence="1">The sequence shown here is derived from an EMBL/GenBank/DDBJ whole genome shotgun (WGS) entry which is preliminary data.</text>
</comment>
<protein>
    <submittedName>
        <fullName evidence="1">Uncharacterized protein</fullName>
    </submittedName>
</protein>
<organism evidence="1">
    <name type="scientific">marine sediment metagenome</name>
    <dbReference type="NCBI Taxonomy" id="412755"/>
    <lineage>
        <taxon>unclassified sequences</taxon>
        <taxon>metagenomes</taxon>
        <taxon>ecological metagenomes</taxon>
    </lineage>
</organism>
<dbReference type="EMBL" id="BARS01042910">
    <property type="protein sequence ID" value="GAG33929.1"/>
    <property type="molecule type" value="Genomic_DNA"/>
</dbReference>
<dbReference type="AlphaFoldDB" id="X0WSJ9"/>
<evidence type="ECO:0000313" key="1">
    <source>
        <dbReference type="EMBL" id="GAG33929.1"/>
    </source>
</evidence>
<gene>
    <name evidence="1" type="ORF">S01H1_65035</name>
</gene>
<reference evidence="1" key="1">
    <citation type="journal article" date="2014" name="Front. Microbiol.">
        <title>High frequency of phylogenetically diverse reductive dehalogenase-homologous genes in deep subseafloor sedimentary metagenomes.</title>
        <authorList>
            <person name="Kawai M."/>
            <person name="Futagami T."/>
            <person name="Toyoda A."/>
            <person name="Takaki Y."/>
            <person name="Nishi S."/>
            <person name="Hori S."/>
            <person name="Arai W."/>
            <person name="Tsubouchi T."/>
            <person name="Morono Y."/>
            <person name="Uchiyama I."/>
            <person name="Ito T."/>
            <person name="Fujiyama A."/>
            <person name="Inagaki F."/>
            <person name="Takami H."/>
        </authorList>
    </citation>
    <scope>NUCLEOTIDE SEQUENCE</scope>
    <source>
        <strain evidence="1">Expedition CK06-06</strain>
    </source>
</reference>
<accession>X0WSJ9</accession>